<comment type="function">
    <text evidence="7">Hydrolyzes ribosome-free peptidyl-tRNAs (with 1 or more amino acids incorporated), which drop off the ribosome during protein synthesis, or as a result of ribosome stalling.</text>
</comment>
<evidence type="ECO:0000256" key="6">
    <source>
        <dbReference type="ARBA" id="ARBA00050038"/>
    </source>
</evidence>
<dbReference type="GO" id="GO:0000049">
    <property type="term" value="F:tRNA binding"/>
    <property type="evidence" value="ECO:0007669"/>
    <property type="project" value="UniProtKB-UniRule"/>
</dbReference>
<gene>
    <name evidence="7" type="primary">pth</name>
    <name evidence="10" type="ORF">A2994_00905</name>
</gene>
<evidence type="ECO:0000313" key="11">
    <source>
        <dbReference type="Proteomes" id="UP000179010"/>
    </source>
</evidence>
<evidence type="ECO:0000256" key="7">
    <source>
        <dbReference type="HAMAP-Rule" id="MF_00083"/>
    </source>
</evidence>
<name>A0A1F4PPM2_UNCK3</name>
<dbReference type="InterPro" id="IPR001328">
    <property type="entry name" value="Pept_tRNA_hydro"/>
</dbReference>
<keyword evidence="4 7" id="KW-0694">RNA-binding</keyword>
<dbReference type="PANTHER" id="PTHR17224:SF1">
    <property type="entry name" value="PEPTIDYL-TRNA HYDROLASE"/>
    <property type="match status" value="1"/>
</dbReference>
<dbReference type="EC" id="3.1.1.29" evidence="1 7"/>
<comment type="caution">
    <text evidence="7">Lacks conserved residue(s) required for the propagation of feature annotation.</text>
</comment>
<organism evidence="10 11">
    <name type="scientific">candidate division Kazan bacterium RIFCSPLOWO2_01_FULL_48_13</name>
    <dbReference type="NCBI Taxonomy" id="1798539"/>
    <lineage>
        <taxon>Bacteria</taxon>
        <taxon>Bacteria division Kazan-3B-28</taxon>
    </lineage>
</organism>
<evidence type="ECO:0000256" key="8">
    <source>
        <dbReference type="RuleBase" id="RU000673"/>
    </source>
</evidence>
<dbReference type="PROSITE" id="PS01195">
    <property type="entry name" value="PEPT_TRNA_HYDROL_1"/>
    <property type="match status" value="1"/>
</dbReference>
<comment type="subunit">
    <text evidence="7">Monomer.</text>
</comment>
<evidence type="ECO:0000256" key="5">
    <source>
        <dbReference type="ARBA" id="ARBA00038063"/>
    </source>
</evidence>
<comment type="similarity">
    <text evidence="5 7 9">Belongs to the PTH family.</text>
</comment>
<proteinExistence type="inferred from homology"/>
<feature type="active site" description="Proton acceptor" evidence="7">
    <location>
        <position position="19"/>
    </location>
</feature>
<dbReference type="GO" id="GO:0072344">
    <property type="term" value="P:rescue of stalled ribosome"/>
    <property type="evidence" value="ECO:0007669"/>
    <property type="project" value="UniProtKB-UniRule"/>
</dbReference>
<dbReference type="InterPro" id="IPR018171">
    <property type="entry name" value="Pept_tRNA_hydro_CS"/>
</dbReference>
<feature type="site" description="Stabilizes the basic form of H active site to accept a proton" evidence="7">
    <location>
        <position position="88"/>
    </location>
</feature>
<evidence type="ECO:0000256" key="3">
    <source>
        <dbReference type="ARBA" id="ARBA00022801"/>
    </source>
</evidence>
<feature type="site" description="Discriminates between blocked and unblocked aminoacyl-tRNA" evidence="7">
    <location>
        <position position="9"/>
    </location>
</feature>
<dbReference type="PANTHER" id="PTHR17224">
    <property type="entry name" value="PEPTIDYL-TRNA HYDROLASE"/>
    <property type="match status" value="1"/>
</dbReference>
<dbReference type="STRING" id="1798539.A2994_00905"/>
<evidence type="ECO:0000256" key="4">
    <source>
        <dbReference type="ARBA" id="ARBA00022884"/>
    </source>
</evidence>
<keyword evidence="7" id="KW-0963">Cytoplasm</keyword>
<dbReference type="GO" id="GO:0006515">
    <property type="term" value="P:protein quality control for misfolded or incompletely synthesized proteins"/>
    <property type="evidence" value="ECO:0007669"/>
    <property type="project" value="UniProtKB-UniRule"/>
</dbReference>
<protein>
    <recommendedName>
        <fullName evidence="6 7">Peptidyl-tRNA hydrolase</fullName>
        <shortName evidence="7">Pth</shortName>
        <ecNumber evidence="1 7">3.1.1.29</ecNumber>
    </recommendedName>
</protein>
<dbReference type="GO" id="GO:0005737">
    <property type="term" value="C:cytoplasm"/>
    <property type="evidence" value="ECO:0007669"/>
    <property type="project" value="UniProtKB-SubCell"/>
</dbReference>
<dbReference type="Gene3D" id="3.40.50.1470">
    <property type="entry name" value="Peptidyl-tRNA hydrolase"/>
    <property type="match status" value="1"/>
</dbReference>
<comment type="subcellular location">
    <subcellularLocation>
        <location evidence="7">Cytoplasm</location>
    </subcellularLocation>
</comment>
<dbReference type="Proteomes" id="UP000179010">
    <property type="component" value="Unassembled WGS sequence"/>
</dbReference>
<feature type="binding site" evidence="7">
    <location>
        <position position="14"/>
    </location>
    <ligand>
        <name>tRNA</name>
        <dbReference type="ChEBI" id="CHEBI:17843"/>
    </ligand>
</feature>
<dbReference type="InterPro" id="IPR036416">
    <property type="entry name" value="Pept_tRNA_hydro_sf"/>
</dbReference>
<accession>A0A1F4PPM2</accession>
<comment type="function">
    <text evidence="7">Catalyzes the release of premature peptidyl moieties from peptidyl-tRNA molecules trapped in stalled 50S ribosomal subunits, and thus maintains levels of free tRNAs and 50S ribosomes.</text>
</comment>
<evidence type="ECO:0000256" key="1">
    <source>
        <dbReference type="ARBA" id="ARBA00013260"/>
    </source>
</evidence>
<comment type="caution">
    <text evidence="10">The sequence shown here is derived from an EMBL/GenBank/DDBJ whole genome shotgun (WGS) entry which is preliminary data.</text>
</comment>
<dbReference type="HAMAP" id="MF_00083">
    <property type="entry name" value="Pept_tRNA_hydro_bact"/>
    <property type="match status" value="1"/>
</dbReference>
<sequence>MKLVVGLGNPGKKYERTRHNVGFMVVDALAKELGLMLKKNDQFQAVGGATDKIALAKPQTFMNNSGISVKTISKKYRVKPEDILIVADDIDMDLGKLRYREIGSSGGHKGVQSVIDNLKTNIFPRLKVGISRSEKLEPNEYVTANFTNTQLSQVKKILPVAVRTIKEKFLKI</sequence>
<dbReference type="EMBL" id="METE01000002">
    <property type="protein sequence ID" value="OGB85569.1"/>
    <property type="molecule type" value="Genomic_DNA"/>
</dbReference>
<dbReference type="AlphaFoldDB" id="A0A1F4PPM2"/>
<keyword evidence="2 7" id="KW-0820">tRNA-binding</keyword>
<comment type="catalytic activity">
    <reaction evidence="7 8">
        <text>an N-acyl-L-alpha-aminoacyl-tRNA + H2O = an N-acyl-L-amino acid + a tRNA + H(+)</text>
        <dbReference type="Rhea" id="RHEA:54448"/>
        <dbReference type="Rhea" id="RHEA-COMP:10123"/>
        <dbReference type="Rhea" id="RHEA-COMP:13883"/>
        <dbReference type="ChEBI" id="CHEBI:15377"/>
        <dbReference type="ChEBI" id="CHEBI:15378"/>
        <dbReference type="ChEBI" id="CHEBI:59874"/>
        <dbReference type="ChEBI" id="CHEBI:78442"/>
        <dbReference type="ChEBI" id="CHEBI:138191"/>
        <dbReference type="EC" id="3.1.1.29"/>
    </reaction>
</comment>
<dbReference type="Pfam" id="PF01195">
    <property type="entry name" value="Pept_tRNA_hydro"/>
    <property type="match status" value="1"/>
</dbReference>
<feature type="binding site" evidence="7">
    <location>
        <position position="63"/>
    </location>
    <ligand>
        <name>tRNA</name>
        <dbReference type="ChEBI" id="CHEBI:17843"/>
    </ligand>
</feature>
<keyword evidence="3 7" id="KW-0378">Hydrolase</keyword>
<feature type="binding site" evidence="7">
    <location>
        <position position="61"/>
    </location>
    <ligand>
        <name>tRNA</name>
        <dbReference type="ChEBI" id="CHEBI:17843"/>
    </ligand>
</feature>
<dbReference type="GO" id="GO:0004045">
    <property type="term" value="F:peptidyl-tRNA hydrolase activity"/>
    <property type="evidence" value="ECO:0007669"/>
    <property type="project" value="UniProtKB-UniRule"/>
</dbReference>
<reference evidence="10 11" key="1">
    <citation type="journal article" date="2016" name="Nat. Commun.">
        <title>Thousands of microbial genomes shed light on interconnected biogeochemical processes in an aquifer system.</title>
        <authorList>
            <person name="Anantharaman K."/>
            <person name="Brown C.T."/>
            <person name="Hug L.A."/>
            <person name="Sharon I."/>
            <person name="Castelle C.J."/>
            <person name="Probst A.J."/>
            <person name="Thomas B.C."/>
            <person name="Singh A."/>
            <person name="Wilkins M.J."/>
            <person name="Karaoz U."/>
            <person name="Brodie E.L."/>
            <person name="Williams K.H."/>
            <person name="Hubbard S.S."/>
            <person name="Banfield J.F."/>
        </authorList>
    </citation>
    <scope>NUCLEOTIDE SEQUENCE [LARGE SCALE GENOMIC DNA]</scope>
</reference>
<dbReference type="CDD" id="cd00462">
    <property type="entry name" value="PTH"/>
    <property type="match status" value="1"/>
</dbReference>
<dbReference type="FunFam" id="3.40.50.1470:FF:000001">
    <property type="entry name" value="Peptidyl-tRNA hydrolase"/>
    <property type="match status" value="1"/>
</dbReference>
<evidence type="ECO:0000256" key="9">
    <source>
        <dbReference type="RuleBase" id="RU004320"/>
    </source>
</evidence>
<dbReference type="SUPFAM" id="SSF53178">
    <property type="entry name" value="Peptidyl-tRNA hydrolase-like"/>
    <property type="match status" value="1"/>
</dbReference>
<evidence type="ECO:0000256" key="2">
    <source>
        <dbReference type="ARBA" id="ARBA00022555"/>
    </source>
</evidence>
<dbReference type="NCBIfam" id="TIGR00447">
    <property type="entry name" value="pth"/>
    <property type="match status" value="1"/>
</dbReference>
<evidence type="ECO:0000313" key="10">
    <source>
        <dbReference type="EMBL" id="OGB85569.1"/>
    </source>
</evidence>